<name>X1MIA6_9ZZZZ</name>
<dbReference type="EMBL" id="BARV01018187">
    <property type="protein sequence ID" value="GAI31387.1"/>
    <property type="molecule type" value="Genomic_DNA"/>
</dbReference>
<keyword evidence="1" id="KW-1133">Transmembrane helix</keyword>
<gene>
    <name evidence="2" type="ORF">S06H3_30822</name>
</gene>
<accession>X1MIA6</accession>
<keyword evidence="1" id="KW-0472">Membrane</keyword>
<sequence length="54" mass="5817">MEWWLIILVIFGSLVVLMVSGLPVAFAFLLINIGGALFFLGGEAGLGQLILNIR</sequence>
<feature type="non-terminal residue" evidence="2">
    <location>
        <position position="54"/>
    </location>
</feature>
<organism evidence="2">
    <name type="scientific">marine sediment metagenome</name>
    <dbReference type="NCBI Taxonomy" id="412755"/>
    <lineage>
        <taxon>unclassified sequences</taxon>
        <taxon>metagenomes</taxon>
        <taxon>ecological metagenomes</taxon>
    </lineage>
</organism>
<dbReference type="AlphaFoldDB" id="X1MIA6"/>
<evidence type="ECO:0000313" key="2">
    <source>
        <dbReference type="EMBL" id="GAI31387.1"/>
    </source>
</evidence>
<proteinExistence type="predicted"/>
<evidence type="ECO:0008006" key="3">
    <source>
        <dbReference type="Google" id="ProtNLM"/>
    </source>
</evidence>
<evidence type="ECO:0000256" key="1">
    <source>
        <dbReference type="SAM" id="Phobius"/>
    </source>
</evidence>
<comment type="caution">
    <text evidence="2">The sequence shown here is derived from an EMBL/GenBank/DDBJ whole genome shotgun (WGS) entry which is preliminary data.</text>
</comment>
<keyword evidence="1" id="KW-0812">Transmembrane</keyword>
<protein>
    <recommendedName>
        <fullName evidence="3">TRAP C4-dicarboxylate transport system permease DctM subunit domain-containing protein</fullName>
    </recommendedName>
</protein>
<feature type="transmembrane region" description="Helical" evidence="1">
    <location>
        <begin position="6"/>
        <end position="31"/>
    </location>
</feature>
<reference evidence="2" key="1">
    <citation type="journal article" date="2014" name="Front. Microbiol.">
        <title>High frequency of phylogenetically diverse reductive dehalogenase-homologous genes in deep subseafloor sedimentary metagenomes.</title>
        <authorList>
            <person name="Kawai M."/>
            <person name="Futagami T."/>
            <person name="Toyoda A."/>
            <person name="Takaki Y."/>
            <person name="Nishi S."/>
            <person name="Hori S."/>
            <person name="Arai W."/>
            <person name="Tsubouchi T."/>
            <person name="Morono Y."/>
            <person name="Uchiyama I."/>
            <person name="Ito T."/>
            <person name="Fujiyama A."/>
            <person name="Inagaki F."/>
            <person name="Takami H."/>
        </authorList>
    </citation>
    <scope>NUCLEOTIDE SEQUENCE</scope>
    <source>
        <strain evidence="2">Expedition CK06-06</strain>
    </source>
</reference>